<reference evidence="2" key="2">
    <citation type="submission" date="2022-06" db="UniProtKB">
        <authorList>
            <consortium name="EnsemblMetazoa"/>
        </authorList>
    </citation>
    <scope>IDENTIFICATION</scope>
    <source>
        <strain evidence="2">DF5081</strain>
    </source>
</reference>
<dbReference type="EnsemblMetazoa" id="CJA16323.1">
    <property type="protein sequence ID" value="CJA16323.1"/>
    <property type="gene ID" value="WBGene00135527"/>
</dbReference>
<dbReference type="Proteomes" id="UP000005237">
    <property type="component" value="Unassembled WGS sequence"/>
</dbReference>
<feature type="compositionally biased region" description="Polar residues" evidence="1">
    <location>
        <begin position="65"/>
        <end position="74"/>
    </location>
</feature>
<reference evidence="3" key="1">
    <citation type="submission" date="2010-08" db="EMBL/GenBank/DDBJ databases">
        <authorList>
            <consortium name="Caenorhabditis japonica Sequencing Consortium"/>
            <person name="Wilson R.K."/>
        </authorList>
    </citation>
    <scope>NUCLEOTIDE SEQUENCE [LARGE SCALE GENOMIC DNA]</scope>
    <source>
        <strain evidence="3">DF5081</strain>
    </source>
</reference>
<organism evidence="2 3">
    <name type="scientific">Caenorhabditis japonica</name>
    <dbReference type="NCBI Taxonomy" id="281687"/>
    <lineage>
        <taxon>Eukaryota</taxon>
        <taxon>Metazoa</taxon>
        <taxon>Ecdysozoa</taxon>
        <taxon>Nematoda</taxon>
        <taxon>Chromadorea</taxon>
        <taxon>Rhabditida</taxon>
        <taxon>Rhabditina</taxon>
        <taxon>Rhabditomorpha</taxon>
        <taxon>Rhabditoidea</taxon>
        <taxon>Rhabditidae</taxon>
        <taxon>Peloderinae</taxon>
        <taxon>Caenorhabditis</taxon>
    </lineage>
</organism>
<sequence length="133" mass="15059">MSVSPHHTFLLNHDFDEDVVHTVIDEPTPSPPPKPPRGILRKGAPMKPQRSAIKIDPIQNENKENVNQPPSSQFKAKDIMEQMQTYFKRSIAVIRRSEEEFTGAEAADVLTAYIQSHKNDFPRENVGRSNAVK</sequence>
<protein>
    <submittedName>
        <fullName evidence="2">Uncharacterized protein</fullName>
    </submittedName>
</protein>
<keyword evidence="3" id="KW-1185">Reference proteome</keyword>
<name>A0A8R1E1D9_CAEJA</name>
<proteinExistence type="predicted"/>
<evidence type="ECO:0000313" key="2">
    <source>
        <dbReference type="EnsemblMetazoa" id="CJA16323.1"/>
    </source>
</evidence>
<dbReference type="AlphaFoldDB" id="A0A8R1E1D9"/>
<evidence type="ECO:0000313" key="3">
    <source>
        <dbReference type="Proteomes" id="UP000005237"/>
    </source>
</evidence>
<accession>A0A8R1E1D9</accession>
<feature type="region of interest" description="Disordered" evidence="1">
    <location>
        <begin position="23"/>
        <end position="74"/>
    </location>
</feature>
<evidence type="ECO:0000256" key="1">
    <source>
        <dbReference type="SAM" id="MobiDB-lite"/>
    </source>
</evidence>